<dbReference type="RefSeq" id="WP_116854675.1">
    <property type="nucleotide sequence ID" value="NZ_QTJV01000006.1"/>
</dbReference>
<proteinExistence type="predicted"/>
<accession>A0A3E1P0P2</accession>
<evidence type="ECO:0000313" key="1">
    <source>
        <dbReference type="EMBL" id="RFM33753.1"/>
    </source>
</evidence>
<evidence type="ECO:0008006" key="3">
    <source>
        <dbReference type="Google" id="ProtNLM"/>
    </source>
</evidence>
<protein>
    <recommendedName>
        <fullName evidence="3">DUF3820 family protein</fullName>
    </recommendedName>
</protein>
<dbReference type="AlphaFoldDB" id="A0A3E1P0P2"/>
<sequence length="79" mass="9034">MEIAGPDPEIFKQLVTMKMPFGKYKDVLLCDLPVSYLEWFNREGWPKGKLGMLLSTMYEIRLNGLMDLLKPLRGGTLKG</sequence>
<dbReference type="OrthoDB" id="9807855at2"/>
<comment type="caution">
    <text evidence="1">The sequence shown here is derived from an EMBL/GenBank/DDBJ whole genome shotgun (WGS) entry which is preliminary data.</text>
</comment>
<gene>
    <name evidence="1" type="ORF">DXN04_17485</name>
</gene>
<keyword evidence="2" id="KW-1185">Reference proteome</keyword>
<reference evidence="1 2" key="1">
    <citation type="submission" date="2018-08" db="EMBL/GenBank/DDBJ databases">
        <title>Chitinophaga sp. K20C18050901, a novel bacterium isolated from forest soil.</title>
        <authorList>
            <person name="Wang C."/>
        </authorList>
    </citation>
    <scope>NUCLEOTIDE SEQUENCE [LARGE SCALE GENOMIC DNA]</scope>
    <source>
        <strain evidence="1 2">K20C18050901</strain>
    </source>
</reference>
<dbReference type="Pfam" id="PF12843">
    <property type="entry name" value="QSregVF_b"/>
    <property type="match status" value="1"/>
</dbReference>
<dbReference type="Proteomes" id="UP000261174">
    <property type="component" value="Unassembled WGS sequence"/>
</dbReference>
<organism evidence="1 2">
    <name type="scientific">Chitinophaga silvisoli</name>
    <dbReference type="NCBI Taxonomy" id="2291814"/>
    <lineage>
        <taxon>Bacteria</taxon>
        <taxon>Pseudomonadati</taxon>
        <taxon>Bacteroidota</taxon>
        <taxon>Chitinophagia</taxon>
        <taxon>Chitinophagales</taxon>
        <taxon>Chitinophagaceae</taxon>
        <taxon>Chitinophaga</taxon>
    </lineage>
</organism>
<dbReference type="InterPro" id="IPR024530">
    <property type="entry name" value="QSregVF_b"/>
</dbReference>
<evidence type="ECO:0000313" key="2">
    <source>
        <dbReference type="Proteomes" id="UP000261174"/>
    </source>
</evidence>
<dbReference type="EMBL" id="QTJV01000006">
    <property type="protein sequence ID" value="RFM33753.1"/>
    <property type="molecule type" value="Genomic_DNA"/>
</dbReference>
<name>A0A3E1P0P2_9BACT</name>